<keyword evidence="8 10" id="KW-1133">Transmembrane helix</keyword>
<dbReference type="InterPro" id="IPR043129">
    <property type="entry name" value="ATPase_NBD"/>
</dbReference>
<dbReference type="GO" id="GO:0015628">
    <property type="term" value="P:protein secretion by the type II secretion system"/>
    <property type="evidence" value="ECO:0007669"/>
    <property type="project" value="InterPro"/>
</dbReference>
<dbReference type="SUPFAM" id="SSF53067">
    <property type="entry name" value="Actin-like ATPase domain"/>
    <property type="match status" value="1"/>
</dbReference>
<evidence type="ECO:0000256" key="10">
    <source>
        <dbReference type="SAM" id="Phobius"/>
    </source>
</evidence>
<evidence type="ECO:0000256" key="1">
    <source>
        <dbReference type="ARBA" id="ARBA00004377"/>
    </source>
</evidence>
<dbReference type="GO" id="GO:0005886">
    <property type="term" value="C:plasma membrane"/>
    <property type="evidence" value="ECO:0007669"/>
    <property type="project" value="UniProtKB-SubCell"/>
</dbReference>
<dbReference type="Proteomes" id="UP000286100">
    <property type="component" value="Unassembled WGS sequence"/>
</dbReference>
<dbReference type="InterPro" id="IPR025691">
    <property type="entry name" value="GspL_pp_dom"/>
</dbReference>
<evidence type="ECO:0000313" key="14">
    <source>
        <dbReference type="Proteomes" id="UP000286100"/>
    </source>
</evidence>
<dbReference type="Gene3D" id="3.30.420.380">
    <property type="match status" value="1"/>
</dbReference>
<comment type="similarity">
    <text evidence="2">Belongs to the GSP L family.</text>
</comment>
<feature type="domain" description="GspL cytoplasmic actin-ATPase-like" evidence="11">
    <location>
        <begin position="21"/>
        <end position="154"/>
    </location>
</feature>
<accession>A0A418WNX5</accession>
<proteinExistence type="inferred from homology"/>
<gene>
    <name evidence="13" type="ORF">D3876_00645</name>
</gene>
<keyword evidence="7" id="KW-0653">Protein transport</keyword>
<name>A0A418WNX5_9SPHN</name>
<evidence type="ECO:0000256" key="5">
    <source>
        <dbReference type="ARBA" id="ARBA00022519"/>
    </source>
</evidence>
<dbReference type="InterPro" id="IPR024230">
    <property type="entry name" value="GspL_cyto_dom"/>
</dbReference>
<dbReference type="GO" id="GO:0009276">
    <property type="term" value="C:Gram-negative-bacterium-type cell wall"/>
    <property type="evidence" value="ECO:0007669"/>
    <property type="project" value="InterPro"/>
</dbReference>
<reference evidence="13 14" key="1">
    <citation type="submission" date="2018-09" db="EMBL/GenBank/DDBJ databases">
        <authorList>
            <person name="Zhu H."/>
        </authorList>
    </citation>
    <scope>NUCLEOTIDE SEQUENCE [LARGE SCALE GENOMIC DNA]</scope>
    <source>
        <strain evidence="13 14">K2R01-6</strain>
    </source>
</reference>
<keyword evidence="5" id="KW-0997">Cell inner membrane</keyword>
<dbReference type="AlphaFoldDB" id="A0A418WNX5"/>
<dbReference type="GO" id="GO:0015627">
    <property type="term" value="C:type II protein secretion system complex"/>
    <property type="evidence" value="ECO:0007669"/>
    <property type="project" value="InterPro"/>
</dbReference>
<dbReference type="NCBIfam" id="TIGR01709">
    <property type="entry name" value="typeII_sec_gspL"/>
    <property type="match status" value="1"/>
</dbReference>
<dbReference type="EMBL" id="QYUM01000002">
    <property type="protein sequence ID" value="RJF92933.1"/>
    <property type="molecule type" value="Genomic_DNA"/>
</dbReference>
<keyword evidence="4" id="KW-1003">Cell membrane</keyword>
<dbReference type="OrthoDB" id="7432052at2"/>
<keyword evidence="14" id="KW-1185">Reference proteome</keyword>
<evidence type="ECO:0000259" key="12">
    <source>
        <dbReference type="Pfam" id="PF12693"/>
    </source>
</evidence>
<evidence type="ECO:0000256" key="4">
    <source>
        <dbReference type="ARBA" id="ARBA00022475"/>
    </source>
</evidence>
<evidence type="ECO:0000256" key="2">
    <source>
        <dbReference type="ARBA" id="ARBA00005318"/>
    </source>
</evidence>
<evidence type="ECO:0000256" key="3">
    <source>
        <dbReference type="ARBA" id="ARBA00022448"/>
    </source>
</evidence>
<keyword evidence="3" id="KW-0813">Transport</keyword>
<dbReference type="Pfam" id="PF05134">
    <property type="entry name" value="T2SSL"/>
    <property type="match status" value="1"/>
</dbReference>
<comment type="caution">
    <text evidence="13">The sequence shown here is derived from an EMBL/GenBank/DDBJ whole genome shotgun (WGS) entry which is preliminary data.</text>
</comment>
<dbReference type="Pfam" id="PF12693">
    <property type="entry name" value="GspL_C"/>
    <property type="match status" value="1"/>
</dbReference>
<comment type="subcellular location">
    <subcellularLocation>
        <location evidence="1">Cell inner membrane</location>
        <topology evidence="1">Single-pass membrane protein</topology>
    </subcellularLocation>
</comment>
<dbReference type="InterPro" id="IPR007812">
    <property type="entry name" value="T2SS_protein-GspL"/>
</dbReference>
<evidence type="ECO:0000313" key="13">
    <source>
        <dbReference type="EMBL" id="RJF92933.1"/>
    </source>
</evidence>
<evidence type="ECO:0000256" key="8">
    <source>
        <dbReference type="ARBA" id="ARBA00022989"/>
    </source>
</evidence>
<evidence type="ECO:0000256" key="6">
    <source>
        <dbReference type="ARBA" id="ARBA00022692"/>
    </source>
</evidence>
<evidence type="ECO:0000256" key="7">
    <source>
        <dbReference type="ARBA" id="ARBA00022927"/>
    </source>
</evidence>
<sequence>MGRSFMSEDRFLILRFLPDADAPVHWLRVADGAIVEQGDDLVAIRPADDKQLAEERVIAIAPAADVTVNWAELPGLADAQARAAARLLASENSISPLDSLHVAVGEEREGGDRLVVTVDHARIAHWLGAAQASGFDPDALVPASLLLSRPENGFVKADILGETIVAGPGSVFADDEALTSLIVGDAPIETLSNGAARSEWIAALSALPINLRQANYARRRRWALDWGLIRRLAAIGIGIVGVLLAINVALILKYHYAADALELRTTNLARTVVPDATSDEGAIQALDDRLAGYRGGGAGFSATTAAIFSAVRAVPNVELTSFDFGIDGTLRIGIAAATPGDIPAFQAQLERYGFDGTASAPQQAAGRQIVEMTVKLP</sequence>
<keyword evidence="9 10" id="KW-0472">Membrane</keyword>
<evidence type="ECO:0000259" key="11">
    <source>
        <dbReference type="Pfam" id="PF05134"/>
    </source>
</evidence>
<organism evidence="13 14">
    <name type="scientific">Sphingomonas cavernae</name>
    <dbReference type="NCBI Taxonomy" id="2320861"/>
    <lineage>
        <taxon>Bacteria</taxon>
        <taxon>Pseudomonadati</taxon>
        <taxon>Pseudomonadota</taxon>
        <taxon>Alphaproteobacteria</taxon>
        <taxon>Sphingomonadales</taxon>
        <taxon>Sphingomonadaceae</taxon>
        <taxon>Sphingomonas</taxon>
    </lineage>
</organism>
<protein>
    <submittedName>
        <fullName evidence="13">General secretion pathway protein GspL</fullName>
    </submittedName>
</protein>
<feature type="transmembrane region" description="Helical" evidence="10">
    <location>
        <begin position="228"/>
        <end position="252"/>
    </location>
</feature>
<keyword evidence="6 10" id="KW-0812">Transmembrane</keyword>
<evidence type="ECO:0000256" key="9">
    <source>
        <dbReference type="ARBA" id="ARBA00023136"/>
    </source>
</evidence>
<feature type="domain" description="GspL periplasmic" evidence="12">
    <location>
        <begin position="239"/>
        <end position="365"/>
    </location>
</feature>